<proteinExistence type="predicted"/>
<keyword evidence="2" id="KW-1185">Reference proteome</keyword>
<sequence>MRAIRALRNRIAHHEPIFTRDTVADYEMVRELIAWRSPVAARWVNRKQGVLALISNRP</sequence>
<gene>
    <name evidence="1" type="ordered locus">TMO_c0487</name>
</gene>
<dbReference type="EMBL" id="CP003239">
    <property type="protein sequence ID" value="AFK57097.1"/>
    <property type="molecule type" value="Genomic_DNA"/>
</dbReference>
<dbReference type="AlphaFoldDB" id="I3TWF9"/>
<accession>I3TWF9</accession>
<dbReference type="HOGENOM" id="CLU_2977885_0_0_5"/>
<protein>
    <submittedName>
        <fullName evidence="1">Uncharacterized protein</fullName>
    </submittedName>
</protein>
<organism evidence="1 2">
    <name type="scientific">Tistrella mobilis (strain KA081020-065)</name>
    <dbReference type="NCBI Taxonomy" id="1110502"/>
    <lineage>
        <taxon>Bacteria</taxon>
        <taxon>Pseudomonadati</taxon>
        <taxon>Pseudomonadota</taxon>
        <taxon>Alphaproteobacteria</taxon>
        <taxon>Geminicoccales</taxon>
        <taxon>Geminicoccaceae</taxon>
        <taxon>Tistrella</taxon>
    </lineage>
</organism>
<name>I3TWF9_TISMK</name>
<dbReference type="Proteomes" id="UP000005258">
    <property type="component" value="Plasmid pTM3"/>
</dbReference>
<dbReference type="KEGG" id="tmo:TMO_c0487"/>
<evidence type="ECO:0000313" key="1">
    <source>
        <dbReference type="EMBL" id="AFK57097.1"/>
    </source>
</evidence>
<reference evidence="1 2" key="1">
    <citation type="journal article" date="2012" name="J. Am. Chem. Soc.">
        <title>Bacterial biosynthesis and maturation of the didemnin anti-cancer agents.</title>
        <authorList>
            <person name="Xu Y."/>
            <person name="Kersten R.D."/>
            <person name="Nam S.J."/>
            <person name="Lu L."/>
            <person name="Al-Suwailem A.M."/>
            <person name="Zheng H."/>
            <person name="Fenical W."/>
            <person name="Dorrestein P.C."/>
            <person name="Moore B.S."/>
            <person name="Qian P.Y."/>
        </authorList>
    </citation>
    <scope>NUCLEOTIDE SEQUENCE [LARGE SCALE GENOMIC DNA]</scope>
    <source>
        <strain evidence="1 2">KA081020-065</strain>
    </source>
</reference>
<keyword evidence="1" id="KW-0614">Plasmid</keyword>
<geneLocation type="plasmid" evidence="1 2">
    <name>pTM3</name>
</geneLocation>
<evidence type="ECO:0000313" key="2">
    <source>
        <dbReference type="Proteomes" id="UP000005258"/>
    </source>
</evidence>